<dbReference type="InterPro" id="IPR042072">
    <property type="entry name" value="DsrC-like_C"/>
</dbReference>
<evidence type="ECO:0000256" key="2">
    <source>
        <dbReference type="ARBA" id="ARBA00005718"/>
    </source>
</evidence>
<protein>
    <recommendedName>
        <fullName evidence="5">Sulfurtransferase TusE</fullName>
    </recommendedName>
</protein>
<dbReference type="InterPro" id="IPR007453">
    <property type="entry name" value="DsrC/TusE"/>
</dbReference>
<dbReference type="SUPFAM" id="SSF69721">
    <property type="entry name" value="DsrC, the gamma subunit of dissimilatory sulfite reductase"/>
    <property type="match status" value="1"/>
</dbReference>
<name>X1BIK6_9ZZZZ</name>
<dbReference type="InterPro" id="IPR043163">
    <property type="entry name" value="DsrC-like_N"/>
</dbReference>
<dbReference type="Gene3D" id="1.10.10.370">
    <property type="entry name" value="DsrC-like protein, C-terminal domain"/>
    <property type="match status" value="1"/>
</dbReference>
<dbReference type="Pfam" id="PF04358">
    <property type="entry name" value="DsrC"/>
    <property type="match status" value="1"/>
</dbReference>
<evidence type="ECO:0000256" key="3">
    <source>
        <dbReference type="ARBA" id="ARBA00022490"/>
    </source>
</evidence>
<dbReference type="InterPro" id="IPR025526">
    <property type="entry name" value="DsrC-like_dom_sf"/>
</dbReference>
<dbReference type="PIRSF" id="PIRSF006223">
    <property type="entry name" value="DsrC_TusE"/>
    <property type="match status" value="1"/>
</dbReference>
<comment type="similarity">
    <text evidence="2">Belongs to the DsrC/TusE family.</text>
</comment>
<keyword evidence="3" id="KW-0963">Cytoplasm</keyword>
<dbReference type="PANTHER" id="PTHR37010:SF1">
    <property type="entry name" value="SULFURTRANSFERASE TUSE"/>
    <property type="match status" value="1"/>
</dbReference>
<evidence type="ECO:0000256" key="1">
    <source>
        <dbReference type="ARBA" id="ARBA00004496"/>
    </source>
</evidence>
<accession>X1BIK6</accession>
<sequence>MAEPASNTEQRNCEDGTLDLDNDGFLLEMSEWSREKAEELARINNLGPLTEEHWKVIEFVHGYYKKYNQGPPVVRVGKALGLRPKAICELFPCGMARGAYRLAGLPRPSGCL</sequence>
<organism evidence="4">
    <name type="scientific">marine sediment metagenome</name>
    <dbReference type="NCBI Taxonomy" id="412755"/>
    <lineage>
        <taxon>unclassified sequences</taxon>
        <taxon>metagenomes</taxon>
        <taxon>ecological metagenomes</taxon>
    </lineage>
</organism>
<comment type="caution">
    <text evidence="4">The sequence shown here is derived from an EMBL/GenBank/DDBJ whole genome shotgun (WGS) entry which is preliminary data.</text>
</comment>
<dbReference type="NCBIfam" id="TIGR03342">
    <property type="entry name" value="dsrC_tusE_dsvC"/>
    <property type="match status" value="1"/>
</dbReference>
<dbReference type="AlphaFoldDB" id="X1BIK6"/>
<dbReference type="PANTHER" id="PTHR37010">
    <property type="entry name" value="SULFURTRANSFERASE TUSE"/>
    <property type="match status" value="1"/>
</dbReference>
<dbReference type="GO" id="GO:0097163">
    <property type="term" value="F:sulfur carrier activity"/>
    <property type="evidence" value="ECO:0007669"/>
    <property type="project" value="TreeGrafter"/>
</dbReference>
<evidence type="ECO:0008006" key="5">
    <source>
        <dbReference type="Google" id="ProtNLM"/>
    </source>
</evidence>
<dbReference type="Gene3D" id="3.30.1420.10">
    <property type="match status" value="1"/>
</dbReference>
<proteinExistence type="inferred from homology"/>
<dbReference type="GO" id="GO:0005737">
    <property type="term" value="C:cytoplasm"/>
    <property type="evidence" value="ECO:0007669"/>
    <property type="project" value="UniProtKB-SubCell"/>
</dbReference>
<comment type="subcellular location">
    <subcellularLocation>
        <location evidence="1">Cytoplasm</location>
    </subcellularLocation>
</comment>
<gene>
    <name evidence="4" type="ORF">S01H4_29906</name>
</gene>
<dbReference type="EMBL" id="BART01015397">
    <property type="protein sequence ID" value="GAG83928.1"/>
    <property type="molecule type" value="Genomic_DNA"/>
</dbReference>
<evidence type="ECO:0000313" key="4">
    <source>
        <dbReference type="EMBL" id="GAG83928.1"/>
    </source>
</evidence>
<reference evidence="4" key="1">
    <citation type="journal article" date="2014" name="Front. Microbiol.">
        <title>High frequency of phylogenetically diverse reductive dehalogenase-homologous genes in deep subseafloor sedimentary metagenomes.</title>
        <authorList>
            <person name="Kawai M."/>
            <person name="Futagami T."/>
            <person name="Toyoda A."/>
            <person name="Takaki Y."/>
            <person name="Nishi S."/>
            <person name="Hori S."/>
            <person name="Arai W."/>
            <person name="Tsubouchi T."/>
            <person name="Morono Y."/>
            <person name="Uchiyama I."/>
            <person name="Ito T."/>
            <person name="Fujiyama A."/>
            <person name="Inagaki F."/>
            <person name="Takami H."/>
        </authorList>
    </citation>
    <scope>NUCLEOTIDE SEQUENCE</scope>
    <source>
        <strain evidence="4">Expedition CK06-06</strain>
    </source>
</reference>
<dbReference type="GO" id="GO:0002143">
    <property type="term" value="P:tRNA wobble position uridine thiolation"/>
    <property type="evidence" value="ECO:0007669"/>
    <property type="project" value="TreeGrafter"/>
</dbReference>